<evidence type="ECO:0000313" key="3">
    <source>
        <dbReference type="EMBL" id="RNA67755.1"/>
    </source>
</evidence>
<dbReference type="RefSeq" id="WP_122899477.1">
    <property type="nucleotide sequence ID" value="NZ_RHIB01000002.1"/>
</dbReference>
<keyword evidence="1" id="KW-0812">Transmembrane</keyword>
<feature type="transmembrane region" description="Helical" evidence="1">
    <location>
        <begin position="7"/>
        <end position="26"/>
    </location>
</feature>
<evidence type="ECO:0000313" key="4">
    <source>
        <dbReference type="Proteomes" id="UP000278746"/>
    </source>
</evidence>
<comment type="caution">
    <text evidence="3">The sequence shown here is derived from an EMBL/GenBank/DDBJ whole genome shotgun (WGS) entry which is preliminary data.</text>
</comment>
<feature type="domain" description="VanZ-like" evidence="2">
    <location>
        <begin position="14"/>
        <end position="159"/>
    </location>
</feature>
<dbReference type="OrthoDB" id="291892at2"/>
<dbReference type="InterPro" id="IPR016747">
    <property type="entry name" value="Phosphotransbutyrylase"/>
</dbReference>
<gene>
    <name evidence="3" type="ORF">EBO34_13665</name>
</gene>
<keyword evidence="1" id="KW-0472">Membrane</keyword>
<dbReference type="AlphaFoldDB" id="A0A3M7TQL0"/>
<name>A0A3M7TQL0_9BACI</name>
<feature type="transmembrane region" description="Helical" evidence="1">
    <location>
        <begin position="46"/>
        <end position="66"/>
    </location>
</feature>
<dbReference type="NCBIfam" id="NF037970">
    <property type="entry name" value="vanZ_1"/>
    <property type="match status" value="1"/>
</dbReference>
<dbReference type="InterPro" id="IPR006976">
    <property type="entry name" value="VanZ-like"/>
</dbReference>
<keyword evidence="1" id="KW-1133">Transmembrane helix</keyword>
<dbReference type="EMBL" id="RHIB01000002">
    <property type="protein sequence ID" value="RNA67755.1"/>
    <property type="molecule type" value="Genomic_DNA"/>
</dbReference>
<evidence type="ECO:0000256" key="1">
    <source>
        <dbReference type="SAM" id="Phobius"/>
    </source>
</evidence>
<keyword evidence="4" id="KW-1185">Reference proteome</keyword>
<feature type="transmembrane region" description="Helical" evidence="1">
    <location>
        <begin position="142"/>
        <end position="159"/>
    </location>
</feature>
<reference evidence="3 4" key="1">
    <citation type="submission" date="2018-10" db="EMBL/GenBank/DDBJ databases">
        <title>Bacillus Keqinensis sp. nov., a moderately halophilic bacterium isolated from a saline-alkaline lake.</title>
        <authorList>
            <person name="Wang H."/>
        </authorList>
    </citation>
    <scope>NUCLEOTIDE SEQUENCE [LARGE SCALE GENOMIC DNA]</scope>
    <source>
        <strain evidence="3 4">KQ-3</strain>
    </source>
</reference>
<sequence length="170" mass="19270">MNQKETNTLLSHIVPLLGWVAVIQYASSQSYEEQNVTPILGNINLAWVESAFGWVSFTYGTSVVSLETSSTEQFVEFFIRKGAHVFVYFVLAVLVYRVVRLWLGDRVPEAAVIAILCTTLYAAYDEVRHYFHPNRSGMVEDVLLDMAGGAVGVLCWILLTERRKKRQAYE</sequence>
<feature type="transmembrane region" description="Helical" evidence="1">
    <location>
        <begin position="78"/>
        <end position="99"/>
    </location>
</feature>
<evidence type="ECO:0000259" key="2">
    <source>
        <dbReference type="Pfam" id="PF04892"/>
    </source>
</evidence>
<dbReference type="PIRSF" id="PIRSF019083">
    <property type="entry name" value="UCP019083_VanZ"/>
    <property type="match status" value="1"/>
</dbReference>
<protein>
    <submittedName>
        <fullName evidence="3">VanZ family protein</fullName>
    </submittedName>
</protein>
<proteinExistence type="predicted"/>
<dbReference type="Pfam" id="PF04892">
    <property type="entry name" value="VanZ"/>
    <property type="match status" value="1"/>
</dbReference>
<organism evidence="3 4">
    <name type="scientific">Alteribacter keqinensis</name>
    <dbReference type="NCBI Taxonomy" id="2483800"/>
    <lineage>
        <taxon>Bacteria</taxon>
        <taxon>Bacillati</taxon>
        <taxon>Bacillota</taxon>
        <taxon>Bacilli</taxon>
        <taxon>Bacillales</taxon>
        <taxon>Bacillaceae</taxon>
        <taxon>Alteribacter</taxon>
    </lineage>
</organism>
<accession>A0A3M7TQL0</accession>
<dbReference type="Proteomes" id="UP000278746">
    <property type="component" value="Unassembled WGS sequence"/>
</dbReference>